<sequence>MDCFLVKTTIETFITMVLKDSKIKSRLNTSTLGRFNQMFIMLFELIAQEQSLFILS</sequence>
<dbReference type="EMBL" id="UGMN01000004">
    <property type="protein sequence ID" value="STV28169.1"/>
    <property type="molecule type" value="Genomic_DNA"/>
</dbReference>
<accession>A0A331TDX7</accession>
<protein>
    <submittedName>
        <fullName evidence="1">Uncharacterized protein</fullName>
    </submittedName>
</protein>
<reference evidence="1 2" key="1">
    <citation type="submission" date="2018-06" db="EMBL/GenBank/DDBJ databases">
        <authorList>
            <consortium name="Pathogen Informatics"/>
            <person name="Doyle S."/>
        </authorList>
    </citation>
    <scope>NUCLEOTIDE SEQUENCE [LARGE SCALE GENOMIC DNA]</scope>
    <source>
        <strain evidence="1 2">NCTC5053</strain>
    </source>
</reference>
<name>A0A331TDX7_KLEPN</name>
<evidence type="ECO:0000313" key="1">
    <source>
        <dbReference type="EMBL" id="STV28169.1"/>
    </source>
</evidence>
<gene>
    <name evidence="1" type="ORF">NCTC5053_03373</name>
</gene>
<evidence type="ECO:0000313" key="2">
    <source>
        <dbReference type="Proteomes" id="UP000254387"/>
    </source>
</evidence>
<organism evidence="1 2">
    <name type="scientific">Klebsiella pneumoniae</name>
    <dbReference type="NCBI Taxonomy" id="573"/>
    <lineage>
        <taxon>Bacteria</taxon>
        <taxon>Pseudomonadati</taxon>
        <taxon>Pseudomonadota</taxon>
        <taxon>Gammaproteobacteria</taxon>
        <taxon>Enterobacterales</taxon>
        <taxon>Enterobacteriaceae</taxon>
        <taxon>Klebsiella/Raoultella group</taxon>
        <taxon>Klebsiella</taxon>
        <taxon>Klebsiella pneumoniae complex</taxon>
    </lineage>
</organism>
<dbReference type="AlphaFoldDB" id="A0A331TDX7"/>
<proteinExistence type="predicted"/>
<dbReference type="Proteomes" id="UP000254387">
    <property type="component" value="Unassembled WGS sequence"/>
</dbReference>